<evidence type="ECO:0000313" key="3">
    <source>
        <dbReference type="EMBL" id="NOU94625.1"/>
    </source>
</evidence>
<sequence>MKKFRIAQIGCGGMSKAWIEYALKREDAEIVALVDIKEEYAAAAAERYGLTCGIYTDVREAIVTSGANLVFDVTIPESHAAVATAAMELGCDVLAEKPMATSMEDASRLVKLAEKLGRTYAIMQNRRYLPQIRAFRDLVVSGGIGRVGFVNADFFLGPHFGGFRDVMESPLLLDMAIHTFDQARLITGKDPVSVYCHEFNPAGSWYEGNAAAICIFEYADGSVFCYRGSWCAEGSPTSWEAQWRVNGSNGTAIWDGATAPFAEIVENSQEKAFANRFRRTEAELTWNGQSGHAGCLDEMFAALEEGRKPETYCTDNLKSMAMVYGALQSAKEGRKIELAAWIG</sequence>
<dbReference type="GO" id="GO:0000166">
    <property type="term" value="F:nucleotide binding"/>
    <property type="evidence" value="ECO:0007669"/>
    <property type="project" value="InterPro"/>
</dbReference>
<evidence type="ECO:0000259" key="1">
    <source>
        <dbReference type="Pfam" id="PF01408"/>
    </source>
</evidence>
<keyword evidence="4" id="KW-1185">Reference proteome</keyword>
<reference evidence="3" key="1">
    <citation type="submission" date="2019-10" db="EMBL/GenBank/DDBJ databases">
        <title>Description of Paenibacillus glebae sp. nov.</title>
        <authorList>
            <person name="Carlier A."/>
            <person name="Qi S."/>
        </authorList>
    </citation>
    <scope>NUCLEOTIDE SEQUENCE</scope>
    <source>
        <strain evidence="3">LMG 31456</strain>
    </source>
</reference>
<dbReference type="EMBL" id="WHOD01000059">
    <property type="protein sequence ID" value="NOU94625.1"/>
    <property type="molecule type" value="Genomic_DNA"/>
</dbReference>
<dbReference type="Pfam" id="PF01408">
    <property type="entry name" value="GFO_IDH_MocA"/>
    <property type="match status" value="1"/>
</dbReference>
<dbReference type="AlphaFoldDB" id="A0A972GR33"/>
<dbReference type="PANTHER" id="PTHR43377">
    <property type="entry name" value="BILIVERDIN REDUCTASE A"/>
    <property type="match status" value="1"/>
</dbReference>
<dbReference type="PANTHER" id="PTHR43377:SF1">
    <property type="entry name" value="BILIVERDIN REDUCTASE A"/>
    <property type="match status" value="1"/>
</dbReference>
<dbReference type="InterPro" id="IPR000683">
    <property type="entry name" value="Gfo/Idh/MocA-like_OxRdtase_N"/>
</dbReference>
<evidence type="ECO:0000313" key="4">
    <source>
        <dbReference type="Proteomes" id="UP000641588"/>
    </source>
</evidence>
<dbReference type="Pfam" id="PF22725">
    <property type="entry name" value="GFO_IDH_MocA_C3"/>
    <property type="match status" value="1"/>
</dbReference>
<protein>
    <submittedName>
        <fullName evidence="3">Gfo/Idh/MocA family oxidoreductase</fullName>
    </submittedName>
</protein>
<comment type="caution">
    <text evidence="3">The sequence shown here is derived from an EMBL/GenBank/DDBJ whole genome shotgun (WGS) entry which is preliminary data.</text>
</comment>
<feature type="domain" description="Gfo/Idh/MocA-like oxidoreductase N-terminal" evidence="1">
    <location>
        <begin position="4"/>
        <end position="121"/>
    </location>
</feature>
<dbReference type="Gene3D" id="3.30.360.10">
    <property type="entry name" value="Dihydrodipicolinate Reductase, domain 2"/>
    <property type="match status" value="1"/>
</dbReference>
<organism evidence="3 4">
    <name type="scientific">Paenibacillus foliorum</name>
    <dbReference type="NCBI Taxonomy" id="2654974"/>
    <lineage>
        <taxon>Bacteria</taxon>
        <taxon>Bacillati</taxon>
        <taxon>Bacillota</taxon>
        <taxon>Bacilli</taxon>
        <taxon>Bacillales</taxon>
        <taxon>Paenibacillaceae</taxon>
        <taxon>Paenibacillus</taxon>
    </lineage>
</organism>
<dbReference type="InterPro" id="IPR036291">
    <property type="entry name" value="NAD(P)-bd_dom_sf"/>
</dbReference>
<dbReference type="InterPro" id="IPR051450">
    <property type="entry name" value="Gfo/Idh/MocA_Oxidoreductases"/>
</dbReference>
<proteinExistence type="predicted"/>
<accession>A0A972GR33</accession>
<evidence type="ECO:0000259" key="2">
    <source>
        <dbReference type="Pfam" id="PF22725"/>
    </source>
</evidence>
<gene>
    <name evidence="3" type="ORF">GC093_15550</name>
</gene>
<dbReference type="SUPFAM" id="SSF51735">
    <property type="entry name" value="NAD(P)-binding Rossmann-fold domains"/>
    <property type="match status" value="1"/>
</dbReference>
<dbReference type="RefSeq" id="WP_171652841.1">
    <property type="nucleotide sequence ID" value="NZ_WHOD01000059.1"/>
</dbReference>
<name>A0A972GR33_9BACL</name>
<dbReference type="InterPro" id="IPR055170">
    <property type="entry name" value="GFO_IDH_MocA-like_dom"/>
</dbReference>
<dbReference type="Proteomes" id="UP000641588">
    <property type="component" value="Unassembled WGS sequence"/>
</dbReference>
<dbReference type="SUPFAM" id="SSF55347">
    <property type="entry name" value="Glyceraldehyde-3-phosphate dehydrogenase-like, C-terminal domain"/>
    <property type="match status" value="1"/>
</dbReference>
<dbReference type="Gene3D" id="3.40.50.720">
    <property type="entry name" value="NAD(P)-binding Rossmann-like Domain"/>
    <property type="match status" value="1"/>
</dbReference>
<feature type="domain" description="GFO/IDH/MocA-like oxidoreductase" evidence="2">
    <location>
        <begin position="133"/>
        <end position="252"/>
    </location>
</feature>